<accession>A0AAV4DZQ7</accession>
<sequence>MCRFVSRCHALFKSLYSKQGRFEIASEASDSSDIKAPKAIDLSDIEAPEVIESSDVEAPWIPDSSAIETPTTSQMELNNIKLPKRAPKWGRPKGAEVTVIGLPKRKKGHGSLKPYKDLSSVERGRMILHWIVADADPSELQDLFQSSFLRK</sequence>
<reference evidence="1 2" key="1">
    <citation type="journal article" date="2021" name="Elife">
        <title>Chloroplast acquisition without the gene transfer in kleptoplastic sea slugs, Plakobranchus ocellatus.</title>
        <authorList>
            <person name="Maeda T."/>
            <person name="Takahashi S."/>
            <person name="Yoshida T."/>
            <person name="Shimamura S."/>
            <person name="Takaki Y."/>
            <person name="Nagai Y."/>
            <person name="Toyoda A."/>
            <person name="Suzuki Y."/>
            <person name="Arimoto A."/>
            <person name="Ishii H."/>
            <person name="Satoh N."/>
            <person name="Nishiyama T."/>
            <person name="Hasebe M."/>
            <person name="Maruyama T."/>
            <person name="Minagawa J."/>
            <person name="Obokata J."/>
            <person name="Shigenobu S."/>
        </authorList>
    </citation>
    <scope>NUCLEOTIDE SEQUENCE [LARGE SCALE GENOMIC DNA]</scope>
</reference>
<name>A0AAV4DZQ7_9GAST</name>
<proteinExistence type="predicted"/>
<dbReference type="AlphaFoldDB" id="A0AAV4DZQ7"/>
<keyword evidence="2" id="KW-1185">Reference proteome</keyword>
<organism evidence="1 2">
    <name type="scientific">Plakobranchus ocellatus</name>
    <dbReference type="NCBI Taxonomy" id="259542"/>
    <lineage>
        <taxon>Eukaryota</taxon>
        <taxon>Metazoa</taxon>
        <taxon>Spiralia</taxon>
        <taxon>Lophotrochozoa</taxon>
        <taxon>Mollusca</taxon>
        <taxon>Gastropoda</taxon>
        <taxon>Heterobranchia</taxon>
        <taxon>Euthyneura</taxon>
        <taxon>Panpulmonata</taxon>
        <taxon>Sacoglossa</taxon>
        <taxon>Placobranchoidea</taxon>
        <taxon>Plakobranchidae</taxon>
        <taxon>Plakobranchus</taxon>
    </lineage>
</organism>
<protein>
    <submittedName>
        <fullName evidence="1">Uncharacterized protein</fullName>
    </submittedName>
</protein>
<evidence type="ECO:0000313" key="1">
    <source>
        <dbReference type="EMBL" id="GFO49490.1"/>
    </source>
</evidence>
<comment type="caution">
    <text evidence="1">The sequence shown here is derived from an EMBL/GenBank/DDBJ whole genome shotgun (WGS) entry which is preliminary data.</text>
</comment>
<gene>
    <name evidence="1" type="ORF">PoB_007599500</name>
</gene>
<dbReference type="EMBL" id="BLXT01008489">
    <property type="protein sequence ID" value="GFO49490.1"/>
    <property type="molecule type" value="Genomic_DNA"/>
</dbReference>
<evidence type="ECO:0000313" key="2">
    <source>
        <dbReference type="Proteomes" id="UP000735302"/>
    </source>
</evidence>
<dbReference type="Proteomes" id="UP000735302">
    <property type="component" value="Unassembled WGS sequence"/>
</dbReference>